<protein>
    <submittedName>
        <fullName evidence="1">Uncharacterized protein</fullName>
    </submittedName>
</protein>
<keyword evidence="2" id="KW-1185">Reference proteome</keyword>
<dbReference type="OrthoDB" id="3144838at2759"/>
<proteinExistence type="predicted"/>
<accession>A0A9P7FZX9</accession>
<comment type="caution">
    <text evidence="1">The sequence shown here is derived from an EMBL/GenBank/DDBJ whole genome shotgun (WGS) entry which is preliminary data.</text>
</comment>
<evidence type="ECO:0000313" key="2">
    <source>
        <dbReference type="Proteomes" id="UP000717328"/>
    </source>
</evidence>
<dbReference type="AlphaFoldDB" id="A0A9P7FZX9"/>
<sequence>MLRVGSRCQRLREVLENAQSACVVVEAKQSDAGKSLVDYTREAVGQAVAVAASPKYTTHWIASTRSAVRYCTSDGKSWQFGVLCWRGARQVMHEGRFLPVGYYDRDLAKNVRIIVDILCHWVRTRLYFARTPTSG</sequence>
<dbReference type="EMBL" id="JABCKI010005719">
    <property type="protein sequence ID" value="KAG5639498.1"/>
    <property type="molecule type" value="Genomic_DNA"/>
</dbReference>
<reference evidence="1" key="1">
    <citation type="submission" date="2021-02" db="EMBL/GenBank/DDBJ databases">
        <authorList>
            <person name="Nieuwenhuis M."/>
            <person name="Van De Peppel L.J.J."/>
        </authorList>
    </citation>
    <scope>NUCLEOTIDE SEQUENCE</scope>
    <source>
        <strain evidence="1">D49</strain>
    </source>
</reference>
<reference evidence="1" key="2">
    <citation type="submission" date="2021-10" db="EMBL/GenBank/DDBJ databases">
        <title>Phylogenomics reveals ancestral predisposition of the termite-cultivated fungus Termitomyces towards a domesticated lifestyle.</title>
        <authorList>
            <person name="Auxier B."/>
            <person name="Grum-Grzhimaylo A."/>
            <person name="Cardenas M.E."/>
            <person name="Lodge J.D."/>
            <person name="Laessoe T."/>
            <person name="Pedersen O."/>
            <person name="Smith M.E."/>
            <person name="Kuyper T.W."/>
            <person name="Franco-Molano E.A."/>
            <person name="Baroni T.J."/>
            <person name="Aanen D.K."/>
        </authorList>
    </citation>
    <scope>NUCLEOTIDE SEQUENCE</scope>
    <source>
        <strain evidence="1">D49</strain>
    </source>
</reference>
<organism evidence="1 2">
    <name type="scientific">Sphagnurus paluster</name>
    <dbReference type="NCBI Taxonomy" id="117069"/>
    <lineage>
        <taxon>Eukaryota</taxon>
        <taxon>Fungi</taxon>
        <taxon>Dikarya</taxon>
        <taxon>Basidiomycota</taxon>
        <taxon>Agaricomycotina</taxon>
        <taxon>Agaricomycetes</taxon>
        <taxon>Agaricomycetidae</taxon>
        <taxon>Agaricales</taxon>
        <taxon>Tricholomatineae</taxon>
        <taxon>Lyophyllaceae</taxon>
        <taxon>Sphagnurus</taxon>
    </lineage>
</organism>
<evidence type="ECO:0000313" key="1">
    <source>
        <dbReference type="EMBL" id="KAG5639498.1"/>
    </source>
</evidence>
<dbReference type="Proteomes" id="UP000717328">
    <property type="component" value="Unassembled WGS sequence"/>
</dbReference>
<name>A0A9P7FZX9_9AGAR</name>
<gene>
    <name evidence="1" type="ORF">H0H81_000643</name>
</gene>